<proteinExistence type="predicted"/>
<dbReference type="Proteomes" id="UP001054945">
    <property type="component" value="Unassembled WGS sequence"/>
</dbReference>
<reference evidence="1 2" key="1">
    <citation type="submission" date="2021-06" db="EMBL/GenBank/DDBJ databases">
        <title>Caerostris extrusa draft genome.</title>
        <authorList>
            <person name="Kono N."/>
            <person name="Arakawa K."/>
        </authorList>
    </citation>
    <scope>NUCLEOTIDE SEQUENCE [LARGE SCALE GENOMIC DNA]</scope>
</reference>
<evidence type="ECO:0000313" key="2">
    <source>
        <dbReference type="Proteomes" id="UP001054945"/>
    </source>
</evidence>
<keyword evidence="2" id="KW-1185">Reference proteome</keyword>
<gene>
    <name evidence="1" type="ORF">CEXT_619981</name>
</gene>
<name>A0AAV4Y6R2_CAEEX</name>
<sequence length="99" mass="11182">MLASIGKFRKVRRMKQKLASTQLNRWMDKEDVRPFVQFLCAGQCQPIETGVVKVQCIITFSGTSSSRDILSTGRHQIIHIRVKKKGLKPRQTEQGGGDP</sequence>
<dbReference type="AlphaFoldDB" id="A0AAV4Y6R2"/>
<accession>A0AAV4Y6R2</accession>
<comment type="caution">
    <text evidence="1">The sequence shown here is derived from an EMBL/GenBank/DDBJ whole genome shotgun (WGS) entry which is preliminary data.</text>
</comment>
<evidence type="ECO:0000313" key="1">
    <source>
        <dbReference type="EMBL" id="GIZ01822.1"/>
    </source>
</evidence>
<protein>
    <submittedName>
        <fullName evidence="1">Uncharacterized protein</fullName>
    </submittedName>
</protein>
<organism evidence="1 2">
    <name type="scientific">Caerostris extrusa</name>
    <name type="common">Bark spider</name>
    <name type="synonym">Caerostris bankana</name>
    <dbReference type="NCBI Taxonomy" id="172846"/>
    <lineage>
        <taxon>Eukaryota</taxon>
        <taxon>Metazoa</taxon>
        <taxon>Ecdysozoa</taxon>
        <taxon>Arthropoda</taxon>
        <taxon>Chelicerata</taxon>
        <taxon>Arachnida</taxon>
        <taxon>Araneae</taxon>
        <taxon>Araneomorphae</taxon>
        <taxon>Entelegynae</taxon>
        <taxon>Araneoidea</taxon>
        <taxon>Araneidae</taxon>
        <taxon>Caerostris</taxon>
    </lineage>
</organism>
<dbReference type="EMBL" id="BPLR01018727">
    <property type="protein sequence ID" value="GIZ01822.1"/>
    <property type="molecule type" value="Genomic_DNA"/>
</dbReference>